<protein>
    <submittedName>
        <fullName evidence="1">Uncharacterized protein</fullName>
    </submittedName>
</protein>
<proteinExistence type="predicted"/>
<sequence>MKSEILYASGFNGHVTQEPIVTDSLDSGDSSLFADIAIHGAWERQATAMFHVHFLDTDAKSYLHHPPQSMLATAEREQKRKYSAACADRHVSFTPQCFSVDGLMGIEGKPILDRLGDFLAVKWGRSYSIVIH</sequence>
<reference evidence="1" key="1">
    <citation type="submission" date="2017-05" db="UniProtKB">
        <authorList>
            <consortium name="EnsemblMetazoa"/>
        </authorList>
    </citation>
    <scope>IDENTIFICATION</scope>
</reference>
<dbReference type="EnsemblMetazoa" id="Aqu2.1.32779_001">
    <property type="protein sequence ID" value="Aqu2.1.32779_001"/>
    <property type="gene ID" value="Aqu2.1.32779"/>
</dbReference>
<dbReference type="InParanoid" id="A0A1X7UZ27"/>
<evidence type="ECO:0000313" key="1">
    <source>
        <dbReference type="EnsemblMetazoa" id="Aqu2.1.32779_001"/>
    </source>
</evidence>
<dbReference type="AlphaFoldDB" id="A0A1X7UZ27"/>
<organism evidence="1">
    <name type="scientific">Amphimedon queenslandica</name>
    <name type="common">Sponge</name>
    <dbReference type="NCBI Taxonomy" id="400682"/>
    <lineage>
        <taxon>Eukaryota</taxon>
        <taxon>Metazoa</taxon>
        <taxon>Porifera</taxon>
        <taxon>Demospongiae</taxon>
        <taxon>Heteroscleromorpha</taxon>
        <taxon>Haplosclerida</taxon>
        <taxon>Niphatidae</taxon>
        <taxon>Amphimedon</taxon>
    </lineage>
</organism>
<name>A0A1X7UZ27_AMPQE</name>
<accession>A0A1X7UZ27</accession>